<organism evidence="6 7">
    <name type="scientific">Desulfoluna limicola</name>
    <dbReference type="NCBI Taxonomy" id="2810562"/>
    <lineage>
        <taxon>Bacteria</taxon>
        <taxon>Pseudomonadati</taxon>
        <taxon>Thermodesulfobacteriota</taxon>
        <taxon>Desulfobacteria</taxon>
        <taxon>Desulfobacterales</taxon>
        <taxon>Desulfolunaceae</taxon>
        <taxon>Desulfoluna</taxon>
    </lineage>
</organism>
<evidence type="ECO:0000256" key="4">
    <source>
        <dbReference type="PROSITE-ProRule" id="PRU00335"/>
    </source>
</evidence>
<dbReference type="Pfam" id="PF00440">
    <property type="entry name" value="TetR_N"/>
    <property type="match status" value="1"/>
</dbReference>
<keyword evidence="1" id="KW-0805">Transcription regulation</keyword>
<dbReference type="SUPFAM" id="SSF48498">
    <property type="entry name" value="Tetracyclin repressor-like, C-terminal domain"/>
    <property type="match status" value="1"/>
</dbReference>
<dbReference type="Pfam" id="PF16925">
    <property type="entry name" value="TetR_C_13"/>
    <property type="match status" value="1"/>
</dbReference>
<name>A0ABN6EZV6_9BACT</name>
<protein>
    <submittedName>
        <fullName evidence="6">Transcriptional regulator</fullName>
    </submittedName>
</protein>
<dbReference type="Proteomes" id="UP001320148">
    <property type="component" value="Chromosome"/>
</dbReference>
<dbReference type="InterPro" id="IPR023772">
    <property type="entry name" value="DNA-bd_HTH_TetR-type_CS"/>
</dbReference>
<proteinExistence type="predicted"/>
<dbReference type="RefSeq" id="WP_236891503.1">
    <property type="nucleotide sequence ID" value="NZ_AP024488.1"/>
</dbReference>
<sequence length="193" mass="21288">MTLKDKIIHASLRLFSTNGFMSTSISDVMAAAGASKGGLYNHFKSKDQLFYAALSEARHIWREKNLDGLDDLDDPVEKVIHLFENYQHRYLTAKDLPGGCIFVNLAVELNDQRPDLAAEVNEGFVGLKTMVKRWLDAARNDGRIKASVETQSVTDMIVSGLLGACVMYTSDKSEENLNATIGTLVGYIDGLRA</sequence>
<dbReference type="PANTHER" id="PTHR47506:SF3">
    <property type="entry name" value="HTH-TYPE TRANSCRIPTIONAL REGULATOR LMRA"/>
    <property type="match status" value="1"/>
</dbReference>
<dbReference type="InterPro" id="IPR009057">
    <property type="entry name" value="Homeodomain-like_sf"/>
</dbReference>
<reference evidence="6 7" key="1">
    <citation type="submission" date="2021-02" db="EMBL/GenBank/DDBJ databases">
        <title>Complete genome of Desulfoluna sp. strain ASN36.</title>
        <authorList>
            <person name="Takahashi A."/>
            <person name="Kojima H."/>
            <person name="Fukui M."/>
        </authorList>
    </citation>
    <scope>NUCLEOTIDE SEQUENCE [LARGE SCALE GENOMIC DNA]</scope>
    <source>
        <strain evidence="6 7">ASN36</strain>
    </source>
</reference>
<dbReference type="Gene3D" id="1.10.357.10">
    <property type="entry name" value="Tetracycline Repressor, domain 2"/>
    <property type="match status" value="1"/>
</dbReference>
<keyword evidence="2 4" id="KW-0238">DNA-binding</keyword>
<evidence type="ECO:0000256" key="3">
    <source>
        <dbReference type="ARBA" id="ARBA00023163"/>
    </source>
</evidence>
<dbReference type="InterPro" id="IPR011075">
    <property type="entry name" value="TetR_C"/>
</dbReference>
<dbReference type="EMBL" id="AP024488">
    <property type="protein sequence ID" value="BCS95234.1"/>
    <property type="molecule type" value="Genomic_DNA"/>
</dbReference>
<dbReference type="Gene3D" id="1.10.10.60">
    <property type="entry name" value="Homeodomain-like"/>
    <property type="match status" value="1"/>
</dbReference>
<dbReference type="PROSITE" id="PS01081">
    <property type="entry name" value="HTH_TETR_1"/>
    <property type="match status" value="1"/>
</dbReference>
<dbReference type="SUPFAM" id="SSF46689">
    <property type="entry name" value="Homeodomain-like"/>
    <property type="match status" value="1"/>
</dbReference>
<accession>A0ABN6EZV6</accession>
<dbReference type="PRINTS" id="PR00455">
    <property type="entry name" value="HTHTETR"/>
</dbReference>
<feature type="DNA-binding region" description="H-T-H motif" evidence="4">
    <location>
        <begin position="24"/>
        <end position="43"/>
    </location>
</feature>
<feature type="domain" description="HTH tetR-type" evidence="5">
    <location>
        <begin position="1"/>
        <end position="61"/>
    </location>
</feature>
<evidence type="ECO:0000313" key="7">
    <source>
        <dbReference type="Proteomes" id="UP001320148"/>
    </source>
</evidence>
<dbReference type="PANTHER" id="PTHR47506">
    <property type="entry name" value="TRANSCRIPTIONAL REGULATORY PROTEIN"/>
    <property type="match status" value="1"/>
</dbReference>
<keyword evidence="3" id="KW-0804">Transcription</keyword>
<dbReference type="InterPro" id="IPR001647">
    <property type="entry name" value="HTH_TetR"/>
</dbReference>
<dbReference type="PROSITE" id="PS50977">
    <property type="entry name" value="HTH_TETR_2"/>
    <property type="match status" value="1"/>
</dbReference>
<evidence type="ECO:0000313" key="6">
    <source>
        <dbReference type="EMBL" id="BCS95234.1"/>
    </source>
</evidence>
<evidence type="ECO:0000256" key="2">
    <source>
        <dbReference type="ARBA" id="ARBA00023125"/>
    </source>
</evidence>
<keyword evidence="7" id="KW-1185">Reference proteome</keyword>
<gene>
    <name evidence="6" type="ORF">DSLASN_08660</name>
</gene>
<dbReference type="InterPro" id="IPR036271">
    <property type="entry name" value="Tet_transcr_reg_TetR-rel_C_sf"/>
</dbReference>
<evidence type="ECO:0000256" key="1">
    <source>
        <dbReference type="ARBA" id="ARBA00023015"/>
    </source>
</evidence>
<evidence type="ECO:0000259" key="5">
    <source>
        <dbReference type="PROSITE" id="PS50977"/>
    </source>
</evidence>